<comment type="caution">
    <text evidence="1">The sequence shown here is derived from an EMBL/GenBank/DDBJ whole genome shotgun (WGS) entry which is preliminary data.</text>
</comment>
<sequence>MSTLRSVEQLADYAGLVLTRDEERRQWIVQRGAKVVHRARDLDDVQGFLVAWSRYVR</sequence>
<dbReference type="EMBL" id="JAVDRF010000002">
    <property type="protein sequence ID" value="MDR6535597.1"/>
    <property type="molecule type" value="Genomic_DNA"/>
</dbReference>
<dbReference type="RefSeq" id="WP_309899819.1">
    <property type="nucleotide sequence ID" value="NZ_JAVDRF010000002.1"/>
</dbReference>
<name>A0ABU1NBB4_9BURK</name>
<reference evidence="1 2" key="1">
    <citation type="submission" date="2023-07" db="EMBL/GenBank/DDBJ databases">
        <title>Sorghum-associated microbial communities from plants grown in Nebraska, USA.</title>
        <authorList>
            <person name="Schachtman D."/>
        </authorList>
    </citation>
    <scope>NUCLEOTIDE SEQUENCE [LARGE SCALE GENOMIC DNA]</scope>
    <source>
        <strain evidence="1 2">DS1781</strain>
    </source>
</reference>
<dbReference type="Proteomes" id="UP001184230">
    <property type="component" value="Unassembled WGS sequence"/>
</dbReference>
<proteinExistence type="predicted"/>
<gene>
    <name evidence="1" type="ORF">J2739_001357</name>
</gene>
<keyword evidence="2" id="KW-1185">Reference proteome</keyword>
<accession>A0ABU1NBB4</accession>
<protein>
    <submittedName>
        <fullName evidence="1">Uncharacterized protein</fullName>
    </submittedName>
</protein>
<organism evidence="1 2">
    <name type="scientific">Variovorax soli</name>
    <dbReference type="NCBI Taxonomy" id="376815"/>
    <lineage>
        <taxon>Bacteria</taxon>
        <taxon>Pseudomonadati</taxon>
        <taxon>Pseudomonadota</taxon>
        <taxon>Betaproteobacteria</taxon>
        <taxon>Burkholderiales</taxon>
        <taxon>Comamonadaceae</taxon>
        <taxon>Variovorax</taxon>
    </lineage>
</organism>
<evidence type="ECO:0000313" key="2">
    <source>
        <dbReference type="Proteomes" id="UP001184230"/>
    </source>
</evidence>
<evidence type="ECO:0000313" key="1">
    <source>
        <dbReference type="EMBL" id="MDR6535597.1"/>
    </source>
</evidence>